<keyword evidence="8" id="KW-1185">Reference proteome</keyword>
<evidence type="ECO:0000313" key="8">
    <source>
        <dbReference type="Proteomes" id="UP000192775"/>
    </source>
</evidence>
<dbReference type="STRING" id="1619308.B5808_03725"/>
<dbReference type="PROSITE" id="PS51257">
    <property type="entry name" value="PROKAR_LIPOPROTEIN"/>
    <property type="match status" value="1"/>
</dbReference>
<dbReference type="KEGG" id="cphy:B5808_03725"/>
<evidence type="ECO:0000256" key="4">
    <source>
        <dbReference type="ARBA" id="ARBA00022729"/>
    </source>
</evidence>
<protein>
    <submittedName>
        <fullName evidence="7">BMP family ABC transporter substrate-binding protein</fullName>
    </submittedName>
</protein>
<sequence>MKRRIALALVPVAALLTLSACAGDGGSSGSTDSAGGGSAALIIAQGGLGDESYNDLAYKGFQQGLADNGMQGSPIESDDVVGQGEQVLRRAGDEGVGVVIDLEYSHAEILPKVAADYPDTDWVLVNAEAKGDNVASVLFQEQEGSYLAGALAAMQTVNTSDPKINADKVIGFIGGAQSAGIDKFAVGYIQGAHDVDPDVKVLTAYSNDFGDPTKGQQLAQSMYEQGADIVYAVAGGTGTGVIQAAKDANRYAIGVDTDQDGLAQGNVLTSMLKHTDVAMETVLKDFADGSFPGGQTLQLGLKEDGVGLTDFQYTKDAIGQATIDKIADLKQQIIDGKIQVWNVVDQGYPDFYSGN</sequence>
<dbReference type="EMBL" id="CP020715">
    <property type="protein sequence ID" value="ARJ04431.1"/>
    <property type="molecule type" value="Genomic_DNA"/>
</dbReference>
<dbReference type="InterPro" id="IPR003760">
    <property type="entry name" value="PnrA-like"/>
</dbReference>
<dbReference type="PANTHER" id="PTHR34296:SF2">
    <property type="entry name" value="ABC TRANSPORTER GUANOSINE-BINDING PROTEIN NUPN"/>
    <property type="match status" value="1"/>
</dbReference>
<comment type="similarity">
    <text evidence="2">Belongs to the BMP lipoprotein family.</text>
</comment>
<comment type="subcellular location">
    <subcellularLocation>
        <location evidence="1">Cell membrane</location>
        <topology evidence="1">Lipid-anchor</topology>
    </subcellularLocation>
</comment>
<keyword evidence="5" id="KW-0472">Membrane</keyword>
<evidence type="ECO:0000313" key="7">
    <source>
        <dbReference type="EMBL" id="ARJ04431.1"/>
    </source>
</evidence>
<dbReference type="PANTHER" id="PTHR34296">
    <property type="entry name" value="TRANSCRIPTIONAL ACTIVATOR PROTEIN MED"/>
    <property type="match status" value="1"/>
</dbReference>
<proteinExistence type="inferred from homology"/>
<dbReference type="Pfam" id="PF02608">
    <property type="entry name" value="Bmp"/>
    <property type="match status" value="1"/>
</dbReference>
<organism evidence="7 8">
    <name type="scientific">Cnuibacter physcomitrellae</name>
    <dbReference type="NCBI Taxonomy" id="1619308"/>
    <lineage>
        <taxon>Bacteria</taxon>
        <taxon>Bacillati</taxon>
        <taxon>Actinomycetota</taxon>
        <taxon>Actinomycetes</taxon>
        <taxon>Micrococcales</taxon>
        <taxon>Microbacteriaceae</taxon>
        <taxon>Cnuibacter</taxon>
    </lineage>
</organism>
<keyword evidence="4" id="KW-0732">Signal</keyword>
<dbReference type="AlphaFoldDB" id="A0A1X9LKH4"/>
<dbReference type="Proteomes" id="UP000192775">
    <property type="component" value="Chromosome"/>
</dbReference>
<dbReference type="InterPro" id="IPR028082">
    <property type="entry name" value="Peripla_BP_I"/>
</dbReference>
<evidence type="ECO:0000256" key="1">
    <source>
        <dbReference type="ARBA" id="ARBA00004193"/>
    </source>
</evidence>
<dbReference type="GO" id="GO:0005886">
    <property type="term" value="C:plasma membrane"/>
    <property type="evidence" value="ECO:0007669"/>
    <property type="project" value="UniProtKB-SubCell"/>
</dbReference>
<evidence type="ECO:0000256" key="5">
    <source>
        <dbReference type="ARBA" id="ARBA00023136"/>
    </source>
</evidence>
<dbReference type="SUPFAM" id="SSF53822">
    <property type="entry name" value="Periplasmic binding protein-like I"/>
    <property type="match status" value="1"/>
</dbReference>
<dbReference type="Gene3D" id="3.40.50.2300">
    <property type="match status" value="2"/>
</dbReference>
<keyword evidence="6" id="KW-0449">Lipoprotein</keyword>
<evidence type="ECO:0000256" key="2">
    <source>
        <dbReference type="ARBA" id="ARBA00008610"/>
    </source>
</evidence>
<gene>
    <name evidence="7" type="ORF">B5808_03725</name>
</gene>
<name>A0A1X9LKH4_9MICO</name>
<accession>A0A1X9LKH4</accession>
<evidence type="ECO:0000256" key="6">
    <source>
        <dbReference type="ARBA" id="ARBA00023288"/>
    </source>
</evidence>
<keyword evidence="3" id="KW-1003">Cell membrane</keyword>
<reference evidence="7 8" key="1">
    <citation type="submission" date="2017-04" db="EMBL/GenBank/DDBJ databases">
        <authorList>
            <person name="Afonso C.L."/>
            <person name="Miller P.J."/>
            <person name="Scott M.A."/>
            <person name="Spackman E."/>
            <person name="Goraichik I."/>
            <person name="Dimitrov K.M."/>
            <person name="Suarez D.L."/>
            <person name="Swayne D.E."/>
        </authorList>
    </citation>
    <scope>NUCLEOTIDE SEQUENCE [LARGE SCALE GENOMIC DNA]</scope>
    <source>
        <strain evidence="8">XA(T)</strain>
    </source>
</reference>
<evidence type="ECO:0000256" key="3">
    <source>
        <dbReference type="ARBA" id="ARBA00022475"/>
    </source>
</evidence>
<dbReference type="RefSeq" id="WP_085018529.1">
    <property type="nucleotide sequence ID" value="NZ_BMHD01000001.1"/>
</dbReference>
<dbReference type="InterPro" id="IPR050957">
    <property type="entry name" value="BMP_lipoprotein"/>
</dbReference>